<dbReference type="Proteomes" id="UP000232688">
    <property type="component" value="Unassembled WGS sequence"/>
</dbReference>
<proteinExistence type="predicted"/>
<dbReference type="AlphaFoldDB" id="A0A2N0QHS5"/>
<name>A0A2N0QHS5_9GLOM</name>
<organism evidence="1 2">
    <name type="scientific">Rhizophagus irregularis</name>
    <dbReference type="NCBI Taxonomy" id="588596"/>
    <lineage>
        <taxon>Eukaryota</taxon>
        <taxon>Fungi</taxon>
        <taxon>Fungi incertae sedis</taxon>
        <taxon>Mucoromycota</taxon>
        <taxon>Glomeromycotina</taxon>
        <taxon>Glomeromycetes</taxon>
        <taxon>Glomerales</taxon>
        <taxon>Glomeraceae</taxon>
        <taxon>Rhizophagus</taxon>
    </lineage>
</organism>
<evidence type="ECO:0000313" key="2">
    <source>
        <dbReference type="Proteomes" id="UP000232688"/>
    </source>
</evidence>
<comment type="caution">
    <text evidence="1">The sequence shown here is derived from an EMBL/GenBank/DDBJ whole genome shotgun (WGS) entry which is preliminary data.</text>
</comment>
<accession>A0A2N0QHS5</accession>
<sequence length="144" mass="17039">MSIYEPYIDTSSLSPIIRDFYENTLDYRLYAEIRWSTWFKPFATIYRLVSSFVQQINLPLSSKRIEMTGDILNINKDLDGRMHPRAWIRNINKKVTFIALYSWHQTGNRTYMNIALPLPWSSMIGILELNQIDKDLQLSSKKQD</sequence>
<dbReference type="EMBL" id="LLXH01009537">
    <property type="protein sequence ID" value="PKC50598.1"/>
    <property type="molecule type" value="Genomic_DNA"/>
</dbReference>
<protein>
    <submittedName>
        <fullName evidence="1">Uncharacterized protein</fullName>
    </submittedName>
</protein>
<dbReference type="VEuPathDB" id="FungiDB:RhiirA1_485865"/>
<feature type="non-terminal residue" evidence="1">
    <location>
        <position position="144"/>
    </location>
</feature>
<evidence type="ECO:0000313" key="1">
    <source>
        <dbReference type="EMBL" id="PKC50598.1"/>
    </source>
</evidence>
<gene>
    <name evidence="1" type="ORF">RhiirA1_485865</name>
</gene>
<reference evidence="1 2" key="1">
    <citation type="submission" date="2017-10" db="EMBL/GenBank/DDBJ databases">
        <title>Extensive intraspecific genome diversity in a model arbuscular mycorrhizal fungus.</title>
        <authorList>
            <person name="Chen E.C.H."/>
            <person name="Morin E."/>
            <person name="Baudet D."/>
            <person name="Noel J."/>
            <person name="Ndikumana S."/>
            <person name="Charron P."/>
            <person name="St-Onge C."/>
            <person name="Giorgi J."/>
            <person name="Grigoriev I.V."/>
            <person name="Roux C."/>
            <person name="Martin F.M."/>
            <person name="Corradi N."/>
        </authorList>
    </citation>
    <scope>NUCLEOTIDE SEQUENCE [LARGE SCALE GENOMIC DNA]</scope>
    <source>
        <strain evidence="1 2">A1</strain>
    </source>
</reference>
<reference evidence="1 2" key="2">
    <citation type="submission" date="2017-10" db="EMBL/GenBank/DDBJ databases">
        <title>Genome analyses suggest a sexual origin of heterokaryosis in a supposedly ancient asexual fungus.</title>
        <authorList>
            <person name="Corradi N."/>
            <person name="Sedzielewska K."/>
            <person name="Noel J."/>
            <person name="Charron P."/>
            <person name="Farinelli L."/>
            <person name="Marton T."/>
            <person name="Kruger M."/>
            <person name="Pelin A."/>
            <person name="Brachmann A."/>
            <person name="Corradi N."/>
        </authorList>
    </citation>
    <scope>NUCLEOTIDE SEQUENCE [LARGE SCALE GENOMIC DNA]</scope>
    <source>
        <strain evidence="1 2">A1</strain>
    </source>
</reference>